<proteinExistence type="predicted"/>
<feature type="compositionally biased region" description="Acidic residues" evidence="1">
    <location>
        <begin position="23"/>
        <end position="35"/>
    </location>
</feature>
<evidence type="ECO:0000256" key="1">
    <source>
        <dbReference type="SAM" id="MobiDB-lite"/>
    </source>
</evidence>
<evidence type="ECO:0000313" key="3">
    <source>
        <dbReference type="Proteomes" id="UP001383192"/>
    </source>
</evidence>
<feature type="compositionally biased region" description="Basic and acidic residues" evidence="1">
    <location>
        <begin position="8"/>
        <end position="22"/>
    </location>
</feature>
<reference evidence="2 3" key="1">
    <citation type="submission" date="2024-01" db="EMBL/GenBank/DDBJ databases">
        <title>A draft genome for a cacao thread blight-causing isolate of Paramarasmius palmivorus.</title>
        <authorList>
            <person name="Baruah I.K."/>
            <person name="Bukari Y."/>
            <person name="Amoako-Attah I."/>
            <person name="Meinhardt L.W."/>
            <person name="Bailey B.A."/>
            <person name="Cohen S.P."/>
        </authorList>
    </citation>
    <scope>NUCLEOTIDE SEQUENCE [LARGE SCALE GENOMIC DNA]</scope>
    <source>
        <strain evidence="2 3">GH-12</strain>
    </source>
</reference>
<sequence length="242" mass="28050">MEEDTEEQERLDKFREVCSREDEDRDDDLRNDDDLDLIHPDRQEWEHRSKFGTGETRKELSWIWLSGGGIDVEDGADENSNEVLRTEWCKSRARARRAKEEVLLVQEEMRRTLEYLEWRAQQWEACGEETLNREDAEQEGSRAYALAQAELQRALKDAFTVEWKKPLEVVERSEVKALEGIVRDDVNVDGSLDESSSDDGSDSDEEEEDEHSFYDGLDGGTDFEGTDGDESVKEWDPEVDGF</sequence>
<comment type="caution">
    <text evidence="2">The sequence shown here is derived from an EMBL/GenBank/DDBJ whole genome shotgun (WGS) entry which is preliminary data.</text>
</comment>
<dbReference type="AlphaFoldDB" id="A0AAW0BIE1"/>
<gene>
    <name evidence="2" type="ORF">VNI00_015850</name>
</gene>
<evidence type="ECO:0000313" key="2">
    <source>
        <dbReference type="EMBL" id="KAK7025935.1"/>
    </source>
</evidence>
<organism evidence="2 3">
    <name type="scientific">Paramarasmius palmivorus</name>
    <dbReference type="NCBI Taxonomy" id="297713"/>
    <lineage>
        <taxon>Eukaryota</taxon>
        <taxon>Fungi</taxon>
        <taxon>Dikarya</taxon>
        <taxon>Basidiomycota</taxon>
        <taxon>Agaricomycotina</taxon>
        <taxon>Agaricomycetes</taxon>
        <taxon>Agaricomycetidae</taxon>
        <taxon>Agaricales</taxon>
        <taxon>Marasmiineae</taxon>
        <taxon>Marasmiaceae</taxon>
        <taxon>Paramarasmius</taxon>
    </lineage>
</organism>
<protein>
    <submittedName>
        <fullName evidence="2">Uncharacterized protein</fullName>
    </submittedName>
</protein>
<dbReference type="EMBL" id="JAYKXP010000110">
    <property type="protein sequence ID" value="KAK7025935.1"/>
    <property type="molecule type" value="Genomic_DNA"/>
</dbReference>
<dbReference type="Proteomes" id="UP001383192">
    <property type="component" value="Unassembled WGS sequence"/>
</dbReference>
<feature type="compositionally biased region" description="Acidic residues" evidence="1">
    <location>
        <begin position="191"/>
        <end position="210"/>
    </location>
</feature>
<name>A0AAW0BIE1_9AGAR</name>
<feature type="region of interest" description="Disordered" evidence="1">
    <location>
        <begin position="1"/>
        <end position="35"/>
    </location>
</feature>
<feature type="region of interest" description="Disordered" evidence="1">
    <location>
        <begin position="186"/>
        <end position="242"/>
    </location>
</feature>
<accession>A0AAW0BIE1</accession>
<keyword evidence="3" id="KW-1185">Reference proteome</keyword>